<evidence type="ECO:0000256" key="4">
    <source>
        <dbReference type="ARBA" id="ARBA00023125"/>
    </source>
</evidence>
<dbReference type="InterPro" id="IPR018151">
    <property type="entry name" value="TF_GreA/GreB_CS"/>
</dbReference>
<evidence type="ECO:0000256" key="1">
    <source>
        <dbReference type="ARBA" id="ARBA00008213"/>
    </source>
</evidence>
<protein>
    <recommendedName>
        <fullName evidence="2 8">Transcription elongation factor GreA</fullName>
    </recommendedName>
    <alternativeName>
        <fullName evidence="7 8">Transcript cleavage factor GreA</fullName>
    </alternativeName>
</protein>
<dbReference type="InterPro" id="IPR036805">
    <property type="entry name" value="Tscrpt_elong_fac_GreA/B_N_sf"/>
</dbReference>
<evidence type="ECO:0000256" key="5">
    <source>
        <dbReference type="ARBA" id="ARBA00023163"/>
    </source>
</evidence>
<evidence type="ECO:0000313" key="13">
    <source>
        <dbReference type="Proteomes" id="UP000230731"/>
    </source>
</evidence>
<evidence type="ECO:0000256" key="2">
    <source>
        <dbReference type="ARBA" id="ARBA00013729"/>
    </source>
</evidence>
<evidence type="ECO:0000256" key="6">
    <source>
        <dbReference type="ARBA" id="ARBA00024916"/>
    </source>
</evidence>
<dbReference type="InterPro" id="IPR022691">
    <property type="entry name" value="Tscrpt_elong_fac_GreA/B_N"/>
</dbReference>
<proteinExistence type="inferred from homology"/>
<dbReference type="InterPro" id="IPR023459">
    <property type="entry name" value="Tscrpt_elong_fac_GreA/B_fam"/>
</dbReference>
<dbReference type="SUPFAM" id="SSF46557">
    <property type="entry name" value="GreA transcript cleavage protein, N-terminal domain"/>
    <property type="match status" value="1"/>
</dbReference>
<feature type="domain" description="Transcription elongation factor GreA/GreB N-terminal" evidence="11">
    <location>
        <begin position="5"/>
        <end position="74"/>
    </location>
</feature>
<dbReference type="EMBL" id="PEZP01000043">
    <property type="protein sequence ID" value="PIT97844.1"/>
    <property type="molecule type" value="Genomic_DNA"/>
</dbReference>
<dbReference type="AlphaFoldDB" id="A0A2M6WYH9"/>
<dbReference type="PANTHER" id="PTHR30437">
    <property type="entry name" value="TRANSCRIPTION ELONGATION FACTOR GREA"/>
    <property type="match status" value="1"/>
</dbReference>
<dbReference type="NCBIfam" id="NF001263">
    <property type="entry name" value="PRK00226.1-4"/>
    <property type="match status" value="1"/>
</dbReference>
<dbReference type="InterPro" id="IPR036953">
    <property type="entry name" value="GreA/GreB_C_sf"/>
</dbReference>
<dbReference type="FunFam" id="3.10.50.30:FF:000001">
    <property type="entry name" value="Transcription elongation factor GreA"/>
    <property type="match status" value="1"/>
</dbReference>
<dbReference type="Pfam" id="PF01272">
    <property type="entry name" value="GreA_GreB"/>
    <property type="match status" value="1"/>
</dbReference>
<dbReference type="FunFam" id="1.10.287.180:FF:000001">
    <property type="entry name" value="Transcription elongation factor GreA"/>
    <property type="match status" value="1"/>
</dbReference>
<dbReference type="PIRSF" id="PIRSF006092">
    <property type="entry name" value="GreA_GreB"/>
    <property type="match status" value="1"/>
</dbReference>
<dbReference type="PROSITE" id="PS00830">
    <property type="entry name" value="GREAB_2"/>
    <property type="match status" value="1"/>
</dbReference>
<keyword evidence="4 8" id="KW-0238">DNA-binding</keyword>
<dbReference type="GO" id="GO:0003677">
    <property type="term" value="F:DNA binding"/>
    <property type="evidence" value="ECO:0007669"/>
    <property type="project" value="UniProtKB-UniRule"/>
</dbReference>
<feature type="domain" description="Transcription elongation factor GreA/GreB C-terminal" evidence="10">
    <location>
        <begin position="81"/>
        <end position="150"/>
    </location>
</feature>
<dbReference type="InterPro" id="IPR028624">
    <property type="entry name" value="Tscrpt_elong_fac_GreA/B"/>
</dbReference>
<dbReference type="GO" id="GO:0070063">
    <property type="term" value="F:RNA polymerase binding"/>
    <property type="evidence" value="ECO:0007669"/>
    <property type="project" value="InterPro"/>
</dbReference>
<keyword evidence="12" id="KW-0251">Elongation factor</keyword>
<evidence type="ECO:0000259" key="11">
    <source>
        <dbReference type="Pfam" id="PF03449"/>
    </source>
</evidence>
<comment type="caution">
    <text evidence="12">The sequence shown here is derived from an EMBL/GenBank/DDBJ whole genome shotgun (WGS) entry which is preliminary data.</text>
</comment>
<gene>
    <name evidence="8" type="primary">greA</name>
    <name evidence="12" type="ORF">COT71_04070</name>
</gene>
<dbReference type="GO" id="GO:0003746">
    <property type="term" value="F:translation elongation factor activity"/>
    <property type="evidence" value="ECO:0007669"/>
    <property type="project" value="UniProtKB-KW"/>
</dbReference>
<comment type="similarity">
    <text evidence="1 8 9">Belongs to the GreA/GreB family.</text>
</comment>
<feature type="coiled-coil region" evidence="8">
    <location>
        <begin position="11"/>
        <end position="75"/>
    </location>
</feature>
<comment type="function">
    <text evidence="6 8 9">Necessary for efficient RNA polymerase transcription elongation past template-encoded arresting sites. The arresting sites in DNA have the property of trapping a certain fraction of elongating RNA polymerases that pass through, resulting in locked ternary complexes. Cleavage of the nascent transcript by cleavage factors such as GreA or GreB allows the resumption of elongation from the new 3'terminus. GreA releases sequences of 2 to 3 nucleotides.</text>
</comment>
<dbReference type="PROSITE" id="PS00829">
    <property type="entry name" value="GREAB_1"/>
    <property type="match status" value="1"/>
</dbReference>
<keyword evidence="8" id="KW-0175">Coiled coil</keyword>
<evidence type="ECO:0000256" key="8">
    <source>
        <dbReference type="HAMAP-Rule" id="MF_00105"/>
    </source>
</evidence>
<keyword evidence="3 8" id="KW-0805">Transcription regulation</keyword>
<dbReference type="HAMAP" id="MF_00105">
    <property type="entry name" value="GreA_GreB"/>
    <property type="match status" value="1"/>
</dbReference>
<dbReference type="Proteomes" id="UP000230731">
    <property type="component" value="Unassembled WGS sequence"/>
</dbReference>
<dbReference type="Gene3D" id="3.10.50.30">
    <property type="entry name" value="Transcription elongation factor, GreA/GreB, C-terminal domain"/>
    <property type="match status" value="1"/>
</dbReference>
<evidence type="ECO:0000256" key="9">
    <source>
        <dbReference type="RuleBase" id="RU000556"/>
    </source>
</evidence>
<evidence type="ECO:0000313" key="12">
    <source>
        <dbReference type="EMBL" id="PIT97844.1"/>
    </source>
</evidence>
<accession>A0A2M6WYH9</accession>
<reference evidence="13" key="1">
    <citation type="submission" date="2017-09" db="EMBL/GenBank/DDBJ databases">
        <title>Depth-based differentiation of microbial function through sediment-hosted aquifers and enrichment of novel symbionts in the deep terrestrial subsurface.</title>
        <authorList>
            <person name="Probst A.J."/>
            <person name="Ladd B."/>
            <person name="Jarett J.K."/>
            <person name="Geller-Mcgrath D.E."/>
            <person name="Sieber C.M.K."/>
            <person name="Emerson J.B."/>
            <person name="Anantharaman K."/>
            <person name="Thomas B.C."/>
            <person name="Malmstrom R."/>
            <person name="Stieglmeier M."/>
            <person name="Klingl A."/>
            <person name="Woyke T."/>
            <person name="Ryan C.M."/>
            <person name="Banfield J.F."/>
        </authorList>
    </citation>
    <scope>NUCLEOTIDE SEQUENCE [LARGE SCALE GENOMIC DNA]</scope>
</reference>
<dbReference type="SUPFAM" id="SSF54534">
    <property type="entry name" value="FKBP-like"/>
    <property type="match status" value="1"/>
</dbReference>
<sequence length="151" mass="16432">MKETYLTAEGLQELQEKLHELKTVRRRDIAEAIHSAKEQGDLSENAEYVNAKEEQRRIETQIAELEAAIKHAQVVTVVGTSSVGVGNTVRLKCNGKELTYRIVGSSEADPMEAKISNESPMGRALLGKKKGESVTIPTPAGDKECTVIAIA</sequence>
<evidence type="ECO:0000256" key="3">
    <source>
        <dbReference type="ARBA" id="ARBA00023015"/>
    </source>
</evidence>
<keyword evidence="12" id="KW-0648">Protein biosynthesis</keyword>
<dbReference type="InterPro" id="IPR001437">
    <property type="entry name" value="Tscrpt_elong_fac_GreA/B_C"/>
</dbReference>
<organism evidence="12 13">
    <name type="scientific">Candidatus Andersenbacteria bacterium CG10_big_fil_rev_8_21_14_0_10_54_11</name>
    <dbReference type="NCBI Taxonomy" id="1974485"/>
    <lineage>
        <taxon>Bacteria</taxon>
        <taxon>Candidatus Anderseniibacteriota</taxon>
    </lineage>
</organism>
<dbReference type="GO" id="GO:0006354">
    <property type="term" value="P:DNA-templated transcription elongation"/>
    <property type="evidence" value="ECO:0007669"/>
    <property type="project" value="TreeGrafter"/>
</dbReference>
<dbReference type="GO" id="GO:0032784">
    <property type="term" value="P:regulation of DNA-templated transcription elongation"/>
    <property type="evidence" value="ECO:0007669"/>
    <property type="project" value="UniProtKB-UniRule"/>
</dbReference>
<dbReference type="NCBIfam" id="TIGR01462">
    <property type="entry name" value="greA"/>
    <property type="match status" value="1"/>
</dbReference>
<evidence type="ECO:0000259" key="10">
    <source>
        <dbReference type="Pfam" id="PF01272"/>
    </source>
</evidence>
<dbReference type="Gene3D" id="1.10.287.180">
    <property type="entry name" value="Transcription elongation factor, GreA/GreB, N-terminal domain"/>
    <property type="match status" value="1"/>
</dbReference>
<name>A0A2M6WYH9_9BACT</name>
<dbReference type="PANTHER" id="PTHR30437:SF4">
    <property type="entry name" value="TRANSCRIPTION ELONGATION FACTOR GREA"/>
    <property type="match status" value="1"/>
</dbReference>
<keyword evidence="5 8" id="KW-0804">Transcription</keyword>
<evidence type="ECO:0000256" key="7">
    <source>
        <dbReference type="ARBA" id="ARBA00030776"/>
    </source>
</evidence>
<dbReference type="InterPro" id="IPR006359">
    <property type="entry name" value="Tscrpt_elong_fac_GreA"/>
</dbReference>
<dbReference type="Pfam" id="PF03449">
    <property type="entry name" value="GreA_GreB_N"/>
    <property type="match status" value="1"/>
</dbReference>